<proteinExistence type="predicted"/>
<dbReference type="Pfam" id="PF13238">
    <property type="entry name" value="AAA_18"/>
    <property type="match status" value="1"/>
</dbReference>
<keyword evidence="1" id="KW-0808">Transferase</keyword>
<name>A0AAE3VJ54_9BACT</name>
<protein>
    <submittedName>
        <fullName evidence="1">Dephospho-CoA kinase</fullName>
    </submittedName>
</protein>
<evidence type="ECO:0000313" key="2">
    <source>
        <dbReference type="Proteomes" id="UP001238163"/>
    </source>
</evidence>
<keyword evidence="1" id="KW-0418">Kinase</keyword>
<dbReference type="Gene3D" id="3.40.50.300">
    <property type="entry name" value="P-loop containing nucleotide triphosphate hydrolases"/>
    <property type="match status" value="1"/>
</dbReference>
<gene>
    <name evidence="1" type="ORF">J3R75_003452</name>
</gene>
<dbReference type="RefSeq" id="WP_307264005.1">
    <property type="nucleotide sequence ID" value="NZ_JAUSVL010000001.1"/>
</dbReference>
<reference evidence="1" key="1">
    <citation type="submission" date="2023-07" db="EMBL/GenBank/DDBJ databases">
        <title>Genomic Encyclopedia of Type Strains, Phase IV (KMG-IV): sequencing the most valuable type-strain genomes for metagenomic binning, comparative biology and taxonomic classification.</title>
        <authorList>
            <person name="Goeker M."/>
        </authorList>
    </citation>
    <scope>NUCLEOTIDE SEQUENCE</scope>
    <source>
        <strain evidence="1">DSM 24202</strain>
    </source>
</reference>
<dbReference type="EMBL" id="JAUSVL010000001">
    <property type="protein sequence ID" value="MDQ0291345.1"/>
    <property type="molecule type" value="Genomic_DNA"/>
</dbReference>
<organism evidence="1 2">
    <name type="scientific">Oligosphaera ethanolica</name>
    <dbReference type="NCBI Taxonomy" id="760260"/>
    <lineage>
        <taxon>Bacteria</taxon>
        <taxon>Pseudomonadati</taxon>
        <taxon>Lentisphaerota</taxon>
        <taxon>Oligosphaeria</taxon>
        <taxon>Oligosphaerales</taxon>
        <taxon>Oligosphaeraceae</taxon>
        <taxon>Oligosphaera</taxon>
    </lineage>
</organism>
<dbReference type="AlphaFoldDB" id="A0AAE3VJ54"/>
<dbReference type="Proteomes" id="UP001238163">
    <property type="component" value="Unassembled WGS sequence"/>
</dbReference>
<dbReference type="GO" id="GO:0016301">
    <property type="term" value="F:kinase activity"/>
    <property type="evidence" value="ECO:0007669"/>
    <property type="project" value="UniProtKB-KW"/>
</dbReference>
<dbReference type="SUPFAM" id="SSF52540">
    <property type="entry name" value="P-loop containing nucleoside triphosphate hydrolases"/>
    <property type="match status" value="1"/>
</dbReference>
<comment type="caution">
    <text evidence="1">The sequence shown here is derived from an EMBL/GenBank/DDBJ whole genome shotgun (WGS) entry which is preliminary data.</text>
</comment>
<keyword evidence="2" id="KW-1185">Reference proteome</keyword>
<accession>A0AAE3VJ54</accession>
<dbReference type="InterPro" id="IPR027417">
    <property type="entry name" value="P-loop_NTPase"/>
</dbReference>
<sequence>MAQQRILLTGMSGTGKSSVIDALRQRGVAAVDMDEPGWSTCNELGHQLWHEERLQRWLDAHAGQALVVSGCAENQRQFYAQFDHIVLLSAPAAVIRRRLAERSNNPYGKRPDELAEVMANRKEIEPLLRRRATHEIVTTKPLADVVAEVLALLVGDSTGGE</sequence>
<evidence type="ECO:0000313" key="1">
    <source>
        <dbReference type="EMBL" id="MDQ0291345.1"/>
    </source>
</evidence>